<sequence>MTLEAENARLQKRVHELEQQLAQWRDHPTAGPPPKPYGINLDRTQEPTEVDPFNSEGLFRAYVETANDMVYAVDLLGRLVFINPYGERLLGIEPGEWRGRPYMDFVAPAFQEPTGQAFANLLHTGELMDFEFALLDRAGREIHMQVNGRLLYAGGELIGGLGIARDITDRKQAEQQVQMFVRALESTHDSTAIADLQGGLIYANPATDRVFGWITGPNRPQNAAAFYPEAGAKQVHWLVQQAIDGGWSGEVICQRQGGDRFPALVSVGPVPDEQGRPVAFSIVTRDISDQKQTQAELAAKNLELERASQLKSAFLANMSHELRTPLTAILGFSSLLKQQLYGPLNEKQMVYIEQIRKSGDHLLSLINDVLDLSKIEAGQIELAIEAIDVPTLCDSALALVSQQAADRDIRIRKRIPKRLQPLMADEVRVRQMLLNLLSNAVKFSHEGGEIGLEAIERGGYVHFCVWDHGIGIPEEARTVMFQPFHQLDNSLSRRHQGTGLGLSLTRQLAELHGGSVDFESKLGQGSTFTIRLPLAFVSSGRSPAPAIQPGASAARVMAAEQARPPQILVVEDDPTNAKLLQDLLSSWGCGVAIAPDGWRAIDWLDSHPVDLVLLDIQLPDMDGLAVLQQIRSDERWQDLPVVAATALAMEHDRQRCLAAGMQGYLSKPLDHQALRAIVAEFTGYHPVGPTNDDGSD</sequence>
<dbReference type="InterPro" id="IPR001610">
    <property type="entry name" value="PAC"/>
</dbReference>
<dbReference type="InterPro" id="IPR004358">
    <property type="entry name" value="Sig_transdc_His_kin-like_C"/>
</dbReference>
<dbReference type="InterPro" id="IPR000014">
    <property type="entry name" value="PAS"/>
</dbReference>
<feature type="domain" description="PAC" evidence="11">
    <location>
        <begin position="128"/>
        <end position="179"/>
    </location>
</feature>
<dbReference type="Pfam" id="PF08448">
    <property type="entry name" value="PAS_4"/>
    <property type="match status" value="2"/>
</dbReference>
<dbReference type="NCBIfam" id="TIGR00229">
    <property type="entry name" value="sensory_box"/>
    <property type="match status" value="2"/>
</dbReference>
<dbReference type="PROSITE" id="PS50113">
    <property type="entry name" value="PAC"/>
    <property type="match status" value="2"/>
</dbReference>
<dbReference type="PROSITE" id="PS50112">
    <property type="entry name" value="PAS"/>
    <property type="match status" value="2"/>
</dbReference>
<dbReference type="CDD" id="cd00130">
    <property type="entry name" value="PAS"/>
    <property type="match status" value="2"/>
</dbReference>
<evidence type="ECO:0000259" key="8">
    <source>
        <dbReference type="PROSITE" id="PS50109"/>
    </source>
</evidence>
<proteinExistence type="predicted"/>
<gene>
    <name evidence="12" type="ORF">VPK24_08700</name>
</gene>
<dbReference type="Pfam" id="PF02518">
    <property type="entry name" value="HATPase_c"/>
    <property type="match status" value="1"/>
</dbReference>
<keyword evidence="5" id="KW-0418">Kinase</keyword>
<dbReference type="InterPro" id="IPR035965">
    <property type="entry name" value="PAS-like_dom_sf"/>
</dbReference>
<protein>
    <recommendedName>
        <fullName evidence="2">histidine kinase</fullName>
        <ecNumber evidence="2">2.7.13.3</ecNumber>
    </recommendedName>
</protein>
<evidence type="ECO:0000256" key="6">
    <source>
        <dbReference type="ARBA" id="ARBA00023012"/>
    </source>
</evidence>
<evidence type="ECO:0000259" key="10">
    <source>
        <dbReference type="PROSITE" id="PS50112"/>
    </source>
</evidence>
<evidence type="ECO:0000256" key="1">
    <source>
        <dbReference type="ARBA" id="ARBA00000085"/>
    </source>
</evidence>
<feature type="domain" description="PAS" evidence="10">
    <location>
        <begin position="55"/>
        <end position="125"/>
    </location>
</feature>
<dbReference type="Gene3D" id="3.30.565.10">
    <property type="entry name" value="Histidine kinase-like ATPase, C-terminal domain"/>
    <property type="match status" value="1"/>
</dbReference>
<dbReference type="InterPro" id="IPR003594">
    <property type="entry name" value="HATPase_dom"/>
</dbReference>
<dbReference type="SUPFAM" id="SSF47384">
    <property type="entry name" value="Homodimeric domain of signal transducing histidine kinase"/>
    <property type="match status" value="1"/>
</dbReference>
<evidence type="ECO:0000256" key="2">
    <source>
        <dbReference type="ARBA" id="ARBA00012438"/>
    </source>
</evidence>
<name>A0ABW7C977_9CYAN</name>
<dbReference type="Pfam" id="PF00072">
    <property type="entry name" value="Response_reg"/>
    <property type="match status" value="1"/>
</dbReference>
<keyword evidence="4" id="KW-0808">Transferase</keyword>
<dbReference type="PROSITE" id="PS50110">
    <property type="entry name" value="RESPONSE_REGULATORY"/>
    <property type="match status" value="1"/>
</dbReference>
<dbReference type="Gene3D" id="3.30.450.20">
    <property type="entry name" value="PAS domain"/>
    <property type="match status" value="2"/>
</dbReference>
<keyword evidence="3 7" id="KW-0597">Phosphoprotein</keyword>
<evidence type="ECO:0000256" key="7">
    <source>
        <dbReference type="PROSITE-ProRule" id="PRU00169"/>
    </source>
</evidence>
<dbReference type="PANTHER" id="PTHR43047">
    <property type="entry name" value="TWO-COMPONENT HISTIDINE PROTEIN KINASE"/>
    <property type="match status" value="1"/>
</dbReference>
<feature type="domain" description="Response regulatory" evidence="9">
    <location>
        <begin position="566"/>
        <end position="682"/>
    </location>
</feature>
<dbReference type="SUPFAM" id="SSF55874">
    <property type="entry name" value="ATPase domain of HSP90 chaperone/DNA topoisomerase II/histidine kinase"/>
    <property type="match status" value="1"/>
</dbReference>
<dbReference type="SMART" id="SM00387">
    <property type="entry name" value="HATPase_c"/>
    <property type="match status" value="1"/>
</dbReference>
<accession>A0ABW7C977</accession>
<dbReference type="InterPro" id="IPR013656">
    <property type="entry name" value="PAS_4"/>
</dbReference>
<reference evidence="13" key="1">
    <citation type="journal article" date="2024" name="Algal Res.">
        <title>Biochemical, toxicological and genomic investigation of a high-biomass producing Limnothrix strain isolated from Italian shallow drinking water reservoir.</title>
        <authorList>
            <person name="Simonazzi M."/>
            <person name="Shishido T.K."/>
            <person name="Delbaje E."/>
            <person name="Wahlsten M."/>
            <person name="Fewer D.P."/>
            <person name="Sivonen K."/>
            <person name="Pezzolesi L."/>
            <person name="Pistocchi R."/>
        </authorList>
    </citation>
    <scope>NUCLEOTIDE SEQUENCE [LARGE SCALE GENOMIC DNA]</scope>
    <source>
        <strain evidence="13">LRLZ20PSL1</strain>
    </source>
</reference>
<dbReference type="PRINTS" id="PR00344">
    <property type="entry name" value="BCTRLSENSOR"/>
</dbReference>
<dbReference type="InterPro" id="IPR036890">
    <property type="entry name" value="HATPase_C_sf"/>
</dbReference>
<evidence type="ECO:0000313" key="13">
    <source>
        <dbReference type="Proteomes" id="UP001604335"/>
    </source>
</evidence>
<dbReference type="EMBL" id="JAZAQF010000051">
    <property type="protein sequence ID" value="MFG3817714.1"/>
    <property type="molecule type" value="Genomic_DNA"/>
</dbReference>
<keyword evidence="6" id="KW-0902">Two-component regulatory system</keyword>
<dbReference type="RefSeq" id="WP_393012238.1">
    <property type="nucleotide sequence ID" value="NZ_JAZAQF010000051.1"/>
</dbReference>
<dbReference type="CDD" id="cd16922">
    <property type="entry name" value="HATPase_EvgS-ArcB-TorS-like"/>
    <property type="match status" value="1"/>
</dbReference>
<dbReference type="PANTHER" id="PTHR43047:SF63">
    <property type="entry name" value="HISTIDINE KINASE"/>
    <property type="match status" value="1"/>
</dbReference>
<evidence type="ECO:0000259" key="11">
    <source>
        <dbReference type="PROSITE" id="PS50113"/>
    </source>
</evidence>
<dbReference type="SMART" id="SM00388">
    <property type="entry name" value="HisKA"/>
    <property type="match status" value="1"/>
</dbReference>
<dbReference type="Pfam" id="PF00512">
    <property type="entry name" value="HisKA"/>
    <property type="match status" value="1"/>
</dbReference>
<dbReference type="SUPFAM" id="SSF52172">
    <property type="entry name" value="CheY-like"/>
    <property type="match status" value="1"/>
</dbReference>
<dbReference type="SMART" id="SM00091">
    <property type="entry name" value="PAS"/>
    <property type="match status" value="2"/>
</dbReference>
<dbReference type="InterPro" id="IPR001789">
    <property type="entry name" value="Sig_transdc_resp-reg_receiver"/>
</dbReference>
<dbReference type="CDD" id="cd00082">
    <property type="entry name" value="HisKA"/>
    <property type="match status" value="1"/>
</dbReference>
<dbReference type="InterPro" id="IPR005467">
    <property type="entry name" value="His_kinase_dom"/>
</dbReference>
<feature type="domain" description="PAS" evidence="10">
    <location>
        <begin position="176"/>
        <end position="213"/>
    </location>
</feature>
<keyword evidence="13" id="KW-1185">Reference proteome</keyword>
<dbReference type="SMART" id="SM00086">
    <property type="entry name" value="PAC"/>
    <property type="match status" value="2"/>
</dbReference>
<evidence type="ECO:0000256" key="5">
    <source>
        <dbReference type="ARBA" id="ARBA00022777"/>
    </source>
</evidence>
<organism evidence="12 13">
    <name type="scientific">Limnothrix redekei LRLZ20PSL1</name>
    <dbReference type="NCBI Taxonomy" id="3112953"/>
    <lineage>
        <taxon>Bacteria</taxon>
        <taxon>Bacillati</taxon>
        <taxon>Cyanobacteriota</taxon>
        <taxon>Cyanophyceae</taxon>
        <taxon>Pseudanabaenales</taxon>
        <taxon>Pseudanabaenaceae</taxon>
        <taxon>Limnothrix</taxon>
    </lineage>
</organism>
<dbReference type="InterPro" id="IPR011006">
    <property type="entry name" value="CheY-like_superfamily"/>
</dbReference>
<evidence type="ECO:0000313" key="12">
    <source>
        <dbReference type="EMBL" id="MFG3817714.1"/>
    </source>
</evidence>
<dbReference type="InterPro" id="IPR000700">
    <property type="entry name" value="PAS-assoc_C"/>
</dbReference>
<dbReference type="SUPFAM" id="SSF55785">
    <property type="entry name" value="PYP-like sensor domain (PAS domain)"/>
    <property type="match status" value="2"/>
</dbReference>
<comment type="caution">
    <text evidence="12">The sequence shown here is derived from an EMBL/GenBank/DDBJ whole genome shotgun (WGS) entry which is preliminary data.</text>
</comment>
<evidence type="ECO:0000259" key="9">
    <source>
        <dbReference type="PROSITE" id="PS50110"/>
    </source>
</evidence>
<comment type="catalytic activity">
    <reaction evidence="1">
        <text>ATP + protein L-histidine = ADP + protein N-phospho-L-histidine.</text>
        <dbReference type="EC" id="2.7.13.3"/>
    </reaction>
</comment>
<dbReference type="InterPro" id="IPR003661">
    <property type="entry name" value="HisK_dim/P_dom"/>
</dbReference>
<dbReference type="PROSITE" id="PS50109">
    <property type="entry name" value="HIS_KIN"/>
    <property type="match status" value="1"/>
</dbReference>
<feature type="modified residue" description="4-aspartylphosphate" evidence="7">
    <location>
        <position position="615"/>
    </location>
</feature>
<feature type="domain" description="Histidine kinase" evidence="8">
    <location>
        <begin position="317"/>
        <end position="536"/>
    </location>
</feature>
<dbReference type="CDD" id="cd17546">
    <property type="entry name" value="REC_hyHK_CKI1_RcsC-like"/>
    <property type="match status" value="1"/>
</dbReference>
<evidence type="ECO:0000256" key="3">
    <source>
        <dbReference type="ARBA" id="ARBA00022553"/>
    </source>
</evidence>
<dbReference type="SMART" id="SM00448">
    <property type="entry name" value="REC"/>
    <property type="match status" value="1"/>
</dbReference>
<dbReference type="Gene3D" id="1.10.287.130">
    <property type="match status" value="1"/>
</dbReference>
<dbReference type="InterPro" id="IPR036097">
    <property type="entry name" value="HisK_dim/P_sf"/>
</dbReference>
<evidence type="ECO:0000256" key="4">
    <source>
        <dbReference type="ARBA" id="ARBA00022679"/>
    </source>
</evidence>
<feature type="domain" description="PAC" evidence="11">
    <location>
        <begin position="247"/>
        <end position="299"/>
    </location>
</feature>
<dbReference type="Proteomes" id="UP001604335">
    <property type="component" value="Unassembled WGS sequence"/>
</dbReference>
<dbReference type="EC" id="2.7.13.3" evidence="2"/>
<dbReference type="Gene3D" id="3.40.50.2300">
    <property type="match status" value="1"/>
</dbReference>